<dbReference type="InterPro" id="IPR051448">
    <property type="entry name" value="CdaR-like_regulators"/>
</dbReference>
<dbReference type="OrthoDB" id="4534407at2"/>
<dbReference type="PANTHER" id="PTHR33744">
    <property type="entry name" value="CARBOHYDRATE DIACID REGULATOR"/>
    <property type="match status" value="1"/>
</dbReference>
<dbReference type="InterPro" id="IPR042070">
    <property type="entry name" value="PucR_C-HTH_sf"/>
</dbReference>
<feature type="domain" description="PucR C-terminal helix-turn-helix" evidence="1">
    <location>
        <begin position="306"/>
        <end position="364"/>
    </location>
</feature>
<comment type="caution">
    <text evidence="2">The sequence shown here is derived from an EMBL/GenBank/DDBJ whole genome shotgun (WGS) entry which is preliminary data.</text>
</comment>
<name>A0A3A4B2R4_9ACTN</name>
<dbReference type="InterPro" id="IPR025736">
    <property type="entry name" value="PucR_C-HTH_dom"/>
</dbReference>
<evidence type="ECO:0000313" key="2">
    <source>
        <dbReference type="EMBL" id="RJL31680.1"/>
    </source>
</evidence>
<gene>
    <name evidence="2" type="ORF">D5H75_18420</name>
</gene>
<evidence type="ECO:0000313" key="3">
    <source>
        <dbReference type="Proteomes" id="UP000265768"/>
    </source>
</evidence>
<protein>
    <submittedName>
        <fullName evidence="2">PucR family transcriptional regulator</fullName>
    </submittedName>
</protein>
<dbReference type="Pfam" id="PF13556">
    <property type="entry name" value="HTH_30"/>
    <property type="match status" value="1"/>
</dbReference>
<dbReference type="EMBL" id="QZEY01000006">
    <property type="protein sequence ID" value="RJL31680.1"/>
    <property type="molecule type" value="Genomic_DNA"/>
</dbReference>
<proteinExistence type="predicted"/>
<dbReference type="Gene3D" id="1.10.10.2840">
    <property type="entry name" value="PucR C-terminal helix-turn-helix domain"/>
    <property type="match status" value="1"/>
</dbReference>
<organism evidence="2 3">
    <name type="scientific">Bailinhaonella thermotolerans</name>
    <dbReference type="NCBI Taxonomy" id="1070861"/>
    <lineage>
        <taxon>Bacteria</taxon>
        <taxon>Bacillati</taxon>
        <taxon>Actinomycetota</taxon>
        <taxon>Actinomycetes</taxon>
        <taxon>Streptosporangiales</taxon>
        <taxon>Streptosporangiaceae</taxon>
        <taxon>Bailinhaonella</taxon>
    </lineage>
</organism>
<dbReference type="PANTHER" id="PTHR33744:SF17">
    <property type="entry name" value="CONSERVED PROTEIN"/>
    <property type="match status" value="1"/>
</dbReference>
<accession>A0A3A4B2R4</accession>
<reference evidence="2 3" key="1">
    <citation type="submission" date="2018-09" db="EMBL/GenBank/DDBJ databases">
        <title>YIM 75507 draft genome.</title>
        <authorList>
            <person name="Tang S."/>
            <person name="Feng Y."/>
        </authorList>
    </citation>
    <scope>NUCLEOTIDE SEQUENCE [LARGE SCALE GENOMIC DNA]</scope>
    <source>
        <strain evidence="2 3">YIM 75507</strain>
    </source>
</reference>
<sequence>MYDNDRVMQETVDEAARVTGAPATLEDRAFNLLASSAQDREIDSVRQESILRRRASPEVRAYFEGFGIGTAEHPVRVPPNPGLSVLGRLCVPVRRAGVTYGYLWLLDDAGEIDENRLLPLRPAIDRVALLLAQEARARQDRGRRLRDLISPSPDVREAAEDLVPAGAEVTLIAVTPAATPIWTPPHGVIADTSETPYAVLAPSPQAGRVARELLEAYGVRDRAASPPGRALAGIGSAAHREDAWRSWRHAVLSLRVATAVPGMGPVASWPDLGVYRPLSRLSRSELRDLAADPPAYLLLAEGDRDLIRTVETYLDKAGHAQETATALNIHRQTLYYRLSKAARVTGLNLANGEDRLLLHLSLKARHLLTD</sequence>
<dbReference type="AlphaFoldDB" id="A0A3A4B2R4"/>
<keyword evidence="3" id="KW-1185">Reference proteome</keyword>
<dbReference type="Proteomes" id="UP000265768">
    <property type="component" value="Unassembled WGS sequence"/>
</dbReference>
<evidence type="ECO:0000259" key="1">
    <source>
        <dbReference type="Pfam" id="PF13556"/>
    </source>
</evidence>